<reference evidence="1" key="2">
    <citation type="journal article" date="2015" name="Fish Shellfish Immunol.">
        <title>Early steps in the European eel (Anguilla anguilla)-Vibrio vulnificus interaction in the gills: Role of the RtxA13 toxin.</title>
        <authorList>
            <person name="Callol A."/>
            <person name="Pajuelo D."/>
            <person name="Ebbesson L."/>
            <person name="Teles M."/>
            <person name="MacKenzie S."/>
            <person name="Amaro C."/>
        </authorList>
    </citation>
    <scope>NUCLEOTIDE SEQUENCE</scope>
</reference>
<protein>
    <submittedName>
        <fullName evidence="1">Uncharacterized protein</fullName>
    </submittedName>
</protein>
<evidence type="ECO:0000313" key="1">
    <source>
        <dbReference type="EMBL" id="JAH43033.1"/>
    </source>
</evidence>
<reference evidence="1" key="1">
    <citation type="submission" date="2014-11" db="EMBL/GenBank/DDBJ databases">
        <authorList>
            <person name="Amaro Gonzalez C."/>
        </authorList>
    </citation>
    <scope>NUCLEOTIDE SEQUENCE</scope>
</reference>
<accession>A0A0E9SR75</accession>
<name>A0A0E9SR75_ANGAN</name>
<dbReference type="EMBL" id="GBXM01065544">
    <property type="protein sequence ID" value="JAH43033.1"/>
    <property type="molecule type" value="Transcribed_RNA"/>
</dbReference>
<dbReference type="AlphaFoldDB" id="A0A0E9SR75"/>
<sequence>MPGISWSRCFARPSDSSSLGTHGSHVTTYQHCKLL</sequence>
<proteinExistence type="predicted"/>
<organism evidence="1">
    <name type="scientific">Anguilla anguilla</name>
    <name type="common">European freshwater eel</name>
    <name type="synonym">Muraena anguilla</name>
    <dbReference type="NCBI Taxonomy" id="7936"/>
    <lineage>
        <taxon>Eukaryota</taxon>
        <taxon>Metazoa</taxon>
        <taxon>Chordata</taxon>
        <taxon>Craniata</taxon>
        <taxon>Vertebrata</taxon>
        <taxon>Euteleostomi</taxon>
        <taxon>Actinopterygii</taxon>
        <taxon>Neopterygii</taxon>
        <taxon>Teleostei</taxon>
        <taxon>Anguilliformes</taxon>
        <taxon>Anguillidae</taxon>
        <taxon>Anguilla</taxon>
    </lineage>
</organism>